<proteinExistence type="predicted"/>
<accession>A0A2M9FZQ3</accession>
<dbReference type="SUPFAM" id="SSF54593">
    <property type="entry name" value="Glyoxalase/Bleomycin resistance protein/Dihydroxybiphenyl dioxygenase"/>
    <property type="match status" value="1"/>
</dbReference>
<dbReference type="RefSeq" id="WP_109794163.1">
    <property type="nucleotide sequence ID" value="NZ_PHIG01000037.1"/>
</dbReference>
<protein>
    <submittedName>
        <fullName evidence="2">Glyoxalase</fullName>
    </submittedName>
</protein>
<dbReference type="PROSITE" id="PS51819">
    <property type="entry name" value="VOC"/>
    <property type="match status" value="1"/>
</dbReference>
<sequence length="122" mass="13356">MMRLDHVNVRCTDLEATRRFFEEIVGLHVGDRPDFAFPGYWLYAGGQAVVHLVGSDLADAALGKGTVDHFAFRGGDYDGQKAAIERAGLKYRENDVPGLPLRQIFVAGPDGMTVELQFETGG</sequence>
<evidence type="ECO:0000313" key="3">
    <source>
        <dbReference type="Proteomes" id="UP000229498"/>
    </source>
</evidence>
<evidence type="ECO:0000259" key="1">
    <source>
        <dbReference type="PROSITE" id="PS51819"/>
    </source>
</evidence>
<keyword evidence="3" id="KW-1185">Reference proteome</keyword>
<name>A0A2M9FZQ3_9PROT</name>
<dbReference type="AlphaFoldDB" id="A0A2M9FZQ3"/>
<evidence type="ECO:0000313" key="2">
    <source>
        <dbReference type="EMBL" id="PJK28948.1"/>
    </source>
</evidence>
<reference evidence="2 3" key="1">
    <citation type="submission" date="2017-11" db="EMBL/GenBank/DDBJ databases">
        <title>Draft genome sequence of Rhizobiales bacterium SY3-13.</title>
        <authorList>
            <person name="Sun C."/>
        </authorList>
    </citation>
    <scope>NUCLEOTIDE SEQUENCE [LARGE SCALE GENOMIC DNA]</scope>
    <source>
        <strain evidence="2 3">SY3-13</strain>
    </source>
</reference>
<comment type="caution">
    <text evidence="2">The sequence shown here is derived from an EMBL/GenBank/DDBJ whole genome shotgun (WGS) entry which is preliminary data.</text>
</comment>
<dbReference type="Proteomes" id="UP000229498">
    <property type="component" value="Unassembled WGS sequence"/>
</dbReference>
<dbReference type="EMBL" id="PHIG01000037">
    <property type="protein sequence ID" value="PJK28948.1"/>
    <property type="molecule type" value="Genomic_DNA"/>
</dbReference>
<dbReference type="InterPro" id="IPR037523">
    <property type="entry name" value="VOC_core"/>
</dbReference>
<dbReference type="Pfam" id="PF00903">
    <property type="entry name" value="Glyoxalase"/>
    <property type="match status" value="1"/>
</dbReference>
<feature type="domain" description="VOC" evidence="1">
    <location>
        <begin position="3"/>
        <end position="119"/>
    </location>
</feature>
<dbReference type="PANTHER" id="PTHR46142:SF3">
    <property type="entry name" value="F18B13.24 PROTEIN"/>
    <property type="match status" value="1"/>
</dbReference>
<dbReference type="OrthoDB" id="5243302at2"/>
<dbReference type="InterPro" id="IPR004360">
    <property type="entry name" value="Glyas_Fos-R_dOase_dom"/>
</dbReference>
<dbReference type="InterPro" id="IPR029068">
    <property type="entry name" value="Glyas_Bleomycin-R_OHBP_Dase"/>
</dbReference>
<organism evidence="2 3">
    <name type="scientific">Minwuia thermotolerans</name>
    <dbReference type="NCBI Taxonomy" id="2056226"/>
    <lineage>
        <taxon>Bacteria</taxon>
        <taxon>Pseudomonadati</taxon>
        <taxon>Pseudomonadota</taxon>
        <taxon>Alphaproteobacteria</taxon>
        <taxon>Minwuiales</taxon>
        <taxon>Minwuiaceae</taxon>
        <taxon>Minwuia</taxon>
    </lineage>
</organism>
<gene>
    <name evidence="2" type="ORF">CVT23_13565</name>
</gene>
<dbReference type="Gene3D" id="3.10.180.10">
    <property type="entry name" value="2,3-Dihydroxybiphenyl 1,2-Dioxygenase, domain 1"/>
    <property type="match status" value="1"/>
</dbReference>
<dbReference type="PANTHER" id="PTHR46142">
    <property type="match status" value="1"/>
</dbReference>